<evidence type="ECO:0000256" key="2">
    <source>
        <dbReference type="SAM" id="Phobius"/>
    </source>
</evidence>
<keyword evidence="2" id="KW-0472">Membrane</keyword>
<dbReference type="OrthoDB" id="5573529at2"/>
<evidence type="ECO:0000256" key="1">
    <source>
        <dbReference type="SAM" id="MobiDB-lite"/>
    </source>
</evidence>
<dbReference type="Proteomes" id="UP000192923">
    <property type="component" value="Unassembled WGS sequence"/>
</dbReference>
<gene>
    <name evidence="3" type="ORF">SAMN02949497_2439</name>
</gene>
<dbReference type="EMBL" id="FXAM01000001">
    <property type="protein sequence ID" value="SMF95094.1"/>
    <property type="molecule type" value="Genomic_DNA"/>
</dbReference>
<feature type="transmembrane region" description="Helical" evidence="2">
    <location>
        <begin position="7"/>
        <end position="31"/>
    </location>
</feature>
<feature type="region of interest" description="Disordered" evidence="1">
    <location>
        <begin position="64"/>
        <end position="97"/>
    </location>
</feature>
<sequence>MAFFLQILAVVVAPLIFIIGLIKPKWVLFWMKEPDRLWSTTIALLLFMGSFTAWSEMRMPHKTAMEREHEMELKQQRQEKQKRGSPERQNELQLDRL</sequence>
<proteinExistence type="predicted"/>
<keyword evidence="2" id="KW-1133">Transmembrane helix</keyword>
<dbReference type="AlphaFoldDB" id="A0A1Y6D3X6"/>
<dbReference type="STRING" id="1760988.SAMN02949497_2439"/>
<protein>
    <submittedName>
        <fullName evidence="3">Uncharacterized protein</fullName>
    </submittedName>
</protein>
<organism evidence="3 4">
    <name type="scientific">Methylomagnum ishizawai</name>
    <dbReference type="NCBI Taxonomy" id="1760988"/>
    <lineage>
        <taxon>Bacteria</taxon>
        <taxon>Pseudomonadati</taxon>
        <taxon>Pseudomonadota</taxon>
        <taxon>Gammaproteobacteria</taxon>
        <taxon>Methylococcales</taxon>
        <taxon>Methylococcaceae</taxon>
        <taxon>Methylomagnum</taxon>
    </lineage>
</organism>
<feature type="transmembrane region" description="Helical" evidence="2">
    <location>
        <begin position="37"/>
        <end position="55"/>
    </location>
</feature>
<evidence type="ECO:0000313" key="3">
    <source>
        <dbReference type="EMBL" id="SMF95094.1"/>
    </source>
</evidence>
<evidence type="ECO:0000313" key="4">
    <source>
        <dbReference type="Proteomes" id="UP000192923"/>
    </source>
</evidence>
<dbReference type="RefSeq" id="WP_085213038.1">
    <property type="nucleotide sequence ID" value="NZ_FXAM01000001.1"/>
</dbReference>
<reference evidence="3 4" key="1">
    <citation type="submission" date="2016-12" db="EMBL/GenBank/DDBJ databases">
        <authorList>
            <person name="Song W.-J."/>
            <person name="Kurnit D.M."/>
        </authorList>
    </citation>
    <scope>NUCLEOTIDE SEQUENCE [LARGE SCALE GENOMIC DNA]</scope>
    <source>
        <strain evidence="3 4">175</strain>
    </source>
</reference>
<name>A0A1Y6D3X6_9GAMM</name>
<keyword evidence="2" id="KW-0812">Transmembrane</keyword>
<keyword evidence="4" id="KW-1185">Reference proteome</keyword>
<accession>A0A1Y6D3X6</accession>